<accession>A0A644XP13</accession>
<evidence type="ECO:0000313" key="1">
    <source>
        <dbReference type="EMBL" id="MPM15993.1"/>
    </source>
</evidence>
<gene>
    <name evidence="1" type="ORF">SDC9_62367</name>
</gene>
<comment type="caution">
    <text evidence="1">The sequence shown here is derived from an EMBL/GenBank/DDBJ whole genome shotgun (WGS) entry which is preliminary data.</text>
</comment>
<dbReference type="AlphaFoldDB" id="A0A644XP13"/>
<name>A0A644XP13_9ZZZZ</name>
<reference evidence="1" key="1">
    <citation type="submission" date="2019-08" db="EMBL/GenBank/DDBJ databases">
        <authorList>
            <person name="Kucharzyk K."/>
            <person name="Murdoch R.W."/>
            <person name="Higgins S."/>
            <person name="Loffler F."/>
        </authorList>
    </citation>
    <scope>NUCLEOTIDE SEQUENCE</scope>
</reference>
<organism evidence="1">
    <name type="scientific">bioreactor metagenome</name>
    <dbReference type="NCBI Taxonomy" id="1076179"/>
    <lineage>
        <taxon>unclassified sequences</taxon>
        <taxon>metagenomes</taxon>
        <taxon>ecological metagenomes</taxon>
    </lineage>
</organism>
<dbReference type="PANTHER" id="PTHR35936:SF19">
    <property type="entry name" value="AMINO-ACID-BINDING PROTEIN YXEM-RELATED"/>
    <property type="match status" value="1"/>
</dbReference>
<dbReference type="SUPFAM" id="SSF53850">
    <property type="entry name" value="Periplasmic binding protein-like II"/>
    <property type="match status" value="1"/>
</dbReference>
<dbReference type="PANTHER" id="PTHR35936">
    <property type="entry name" value="MEMBRANE-BOUND LYTIC MUREIN TRANSGLYCOSYLASE F"/>
    <property type="match status" value="1"/>
</dbReference>
<protein>
    <submittedName>
        <fullName evidence="1">Uncharacterized protein</fullName>
    </submittedName>
</protein>
<proteinExistence type="predicted"/>
<sequence length="151" mass="15757">MDFTTSYLMNQQVVVIRAEDAATYTDTASLSGQVVVAEASSAGAAAIAANLPDADFTEVQAQSDALLEVKTGKAAAAVIDLTMANAMTGEGSDYSDLVIAPIDMLDEEYAVGFRVGSTATEKFNAVFAELISDGTLSALAEKYELSDLLIK</sequence>
<dbReference type="EMBL" id="VSSQ01002533">
    <property type="protein sequence ID" value="MPM15993.1"/>
    <property type="molecule type" value="Genomic_DNA"/>
</dbReference>
<dbReference type="Gene3D" id="3.40.190.10">
    <property type="entry name" value="Periplasmic binding protein-like II"/>
    <property type="match status" value="2"/>
</dbReference>